<evidence type="ECO:0000313" key="3">
    <source>
        <dbReference type="Proteomes" id="UP000634136"/>
    </source>
</evidence>
<protein>
    <submittedName>
        <fullName evidence="2">Ribonuclease H</fullName>
    </submittedName>
</protein>
<evidence type="ECO:0000313" key="2">
    <source>
        <dbReference type="EMBL" id="KAF7820910.1"/>
    </source>
</evidence>
<dbReference type="PANTHER" id="PTHR33116">
    <property type="entry name" value="REVERSE TRANSCRIPTASE ZINC-BINDING DOMAIN-CONTAINING PROTEIN-RELATED-RELATED"/>
    <property type="match status" value="1"/>
</dbReference>
<dbReference type="EMBL" id="JAAIUW010000008">
    <property type="protein sequence ID" value="KAF7820910.1"/>
    <property type="molecule type" value="Genomic_DNA"/>
</dbReference>
<sequence>MNEGQEKEGPQHDPMVLGTPTKVTKQVRERREDKEMSEHVDVMDLASPEKQSSNAQQNHNNPNGNSIEKSGAGVKDKPSDTGRKKMTSQKAVVNSKISNKGSKRDSQVPSPASNVKKAENIIRNLGFDNKEVVESREGEMNPQRRPFTFESCWLQHKEFSTFLKEQWNKYSKHNTMLHSLSSKLKEWNKEVFGNIRTLGKELEEVLNQEEAYWFQKARCKKINASKSSIYFSRNTKDSVANDILNVIGFNRSQEIGANITSEGPRKSNFKHIIEGVEKKLVGWKANNFSLAGRATLVQSVLSTIPLYHM</sequence>
<gene>
    <name evidence="2" type="ORF">G2W53_026365</name>
</gene>
<evidence type="ECO:0000256" key="1">
    <source>
        <dbReference type="SAM" id="MobiDB-lite"/>
    </source>
</evidence>
<organism evidence="2 3">
    <name type="scientific">Senna tora</name>
    <dbReference type="NCBI Taxonomy" id="362788"/>
    <lineage>
        <taxon>Eukaryota</taxon>
        <taxon>Viridiplantae</taxon>
        <taxon>Streptophyta</taxon>
        <taxon>Embryophyta</taxon>
        <taxon>Tracheophyta</taxon>
        <taxon>Spermatophyta</taxon>
        <taxon>Magnoliopsida</taxon>
        <taxon>eudicotyledons</taxon>
        <taxon>Gunneridae</taxon>
        <taxon>Pentapetalae</taxon>
        <taxon>rosids</taxon>
        <taxon>fabids</taxon>
        <taxon>Fabales</taxon>
        <taxon>Fabaceae</taxon>
        <taxon>Caesalpinioideae</taxon>
        <taxon>Cassia clade</taxon>
        <taxon>Senna</taxon>
    </lineage>
</organism>
<feature type="compositionally biased region" description="Low complexity" evidence="1">
    <location>
        <begin position="51"/>
        <end position="66"/>
    </location>
</feature>
<keyword evidence="3" id="KW-1185">Reference proteome</keyword>
<comment type="caution">
    <text evidence="2">The sequence shown here is derived from an EMBL/GenBank/DDBJ whole genome shotgun (WGS) entry which is preliminary data.</text>
</comment>
<name>A0A834WF12_9FABA</name>
<feature type="compositionally biased region" description="Basic and acidic residues" evidence="1">
    <location>
        <begin position="1"/>
        <end position="11"/>
    </location>
</feature>
<dbReference type="PANTHER" id="PTHR33116:SF78">
    <property type="entry name" value="OS12G0587133 PROTEIN"/>
    <property type="match status" value="1"/>
</dbReference>
<feature type="compositionally biased region" description="Basic and acidic residues" evidence="1">
    <location>
        <begin position="26"/>
        <end position="42"/>
    </location>
</feature>
<feature type="region of interest" description="Disordered" evidence="1">
    <location>
        <begin position="1"/>
        <end position="119"/>
    </location>
</feature>
<feature type="compositionally biased region" description="Polar residues" evidence="1">
    <location>
        <begin position="88"/>
        <end position="100"/>
    </location>
</feature>
<feature type="compositionally biased region" description="Basic and acidic residues" evidence="1">
    <location>
        <begin position="74"/>
        <end position="83"/>
    </location>
</feature>
<reference evidence="2" key="1">
    <citation type="submission" date="2020-09" db="EMBL/GenBank/DDBJ databases">
        <title>Genome-Enabled Discovery of Anthraquinone Biosynthesis in Senna tora.</title>
        <authorList>
            <person name="Kang S.-H."/>
            <person name="Pandey R.P."/>
            <person name="Lee C.-M."/>
            <person name="Sim J.-S."/>
            <person name="Jeong J.-T."/>
            <person name="Choi B.-S."/>
            <person name="Jung M."/>
            <person name="Ginzburg D."/>
            <person name="Zhao K."/>
            <person name="Won S.Y."/>
            <person name="Oh T.-J."/>
            <person name="Yu Y."/>
            <person name="Kim N.-H."/>
            <person name="Lee O.R."/>
            <person name="Lee T.-H."/>
            <person name="Bashyal P."/>
            <person name="Kim T.-S."/>
            <person name="Lee W.-H."/>
            <person name="Kawkins C."/>
            <person name="Kim C.-K."/>
            <person name="Kim J.S."/>
            <person name="Ahn B.O."/>
            <person name="Rhee S.Y."/>
            <person name="Sohng J.K."/>
        </authorList>
    </citation>
    <scope>NUCLEOTIDE SEQUENCE</scope>
    <source>
        <tissue evidence="2">Leaf</tissue>
    </source>
</reference>
<dbReference type="AlphaFoldDB" id="A0A834WF12"/>
<dbReference type="Proteomes" id="UP000634136">
    <property type="component" value="Unassembled WGS sequence"/>
</dbReference>
<accession>A0A834WF12</accession>
<proteinExistence type="predicted"/>